<reference evidence="1" key="1">
    <citation type="journal article" date="2014" name="Front. Microbiol.">
        <title>High frequency of phylogenetically diverse reductive dehalogenase-homologous genes in deep subseafloor sedimentary metagenomes.</title>
        <authorList>
            <person name="Kawai M."/>
            <person name="Futagami T."/>
            <person name="Toyoda A."/>
            <person name="Takaki Y."/>
            <person name="Nishi S."/>
            <person name="Hori S."/>
            <person name="Arai W."/>
            <person name="Tsubouchi T."/>
            <person name="Morono Y."/>
            <person name="Uchiyama I."/>
            <person name="Ito T."/>
            <person name="Fujiyama A."/>
            <person name="Inagaki F."/>
            <person name="Takami H."/>
        </authorList>
    </citation>
    <scope>NUCLEOTIDE SEQUENCE</scope>
    <source>
        <strain evidence="1">Expedition CK06-06</strain>
    </source>
</reference>
<name>X1AV37_9ZZZZ</name>
<dbReference type="Gene3D" id="2.60.40.1190">
    <property type="match status" value="1"/>
</dbReference>
<protein>
    <recommendedName>
        <fullName evidence="2">Carbohydrate-binding domain-containing protein</fullName>
    </recommendedName>
</protein>
<dbReference type="AlphaFoldDB" id="X1AV37"/>
<dbReference type="SUPFAM" id="SSF49344">
    <property type="entry name" value="CBD9-like"/>
    <property type="match status" value="1"/>
</dbReference>
<gene>
    <name evidence="1" type="ORF">S01H4_26683</name>
</gene>
<evidence type="ECO:0000313" key="1">
    <source>
        <dbReference type="EMBL" id="GAG86859.1"/>
    </source>
</evidence>
<feature type="non-terminal residue" evidence="1">
    <location>
        <position position="1"/>
    </location>
</feature>
<sequence length="199" mass="22439">SPGYGFFSSTLADDTQSTEFIIIQMRKVIGKMNHRAFGFLIMVLSLGLHNSGISQEAVKINRLTSPVVFDGIPNEKAWETLDLFPLTMHRPNFGNQPSEKSDVRIGYDDEFLWIGASLFMEDASKIFAATKKRDEMLFGYDAFGIMLDSYNDNENGLAFFTAPTGLRTDYTISNDALTWIVPQSEISDKFIFSVYILDK</sequence>
<evidence type="ECO:0008006" key="2">
    <source>
        <dbReference type="Google" id="ProtNLM"/>
    </source>
</evidence>
<proteinExistence type="predicted"/>
<accession>X1AV37</accession>
<dbReference type="EMBL" id="BART01012909">
    <property type="protein sequence ID" value="GAG86859.1"/>
    <property type="molecule type" value="Genomic_DNA"/>
</dbReference>
<organism evidence="1">
    <name type="scientific">marine sediment metagenome</name>
    <dbReference type="NCBI Taxonomy" id="412755"/>
    <lineage>
        <taxon>unclassified sequences</taxon>
        <taxon>metagenomes</taxon>
        <taxon>ecological metagenomes</taxon>
    </lineage>
</organism>
<comment type="caution">
    <text evidence="1">The sequence shown here is derived from an EMBL/GenBank/DDBJ whole genome shotgun (WGS) entry which is preliminary data.</text>
</comment>